<evidence type="ECO:0000313" key="7">
    <source>
        <dbReference type="EMBL" id="EDO47492.1"/>
    </source>
</evidence>
<dbReference type="GO" id="GO:0016020">
    <property type="term" value="C:membrane"/>
    <property type="evidence" value="ECO:0007669"/>
    <property type="project" value="UniProtKB-SubCell"/>
</dbReference>
<feature type="transmembrane region" description="Helical" evidence="5">
    <location>
        <begin position="103"/>
        <end position="121"/>
    </location>
</feature>
<evidence type="ECO:0000259" key="6">
    <source>
        <dbReference type="PROSITE" id="PS50850"/>
    </source>
</evidence>
<dbReference type="KEGG" id="nve:5519670"/>
<evidence type="ECO:0000313" key="8">
    <source>
        <dbReference type="Proteomes" id="UP000001593"/>
    </source>
</evidence>
<evidence type="ECO:0000256" key="3">
    <source>
        <dbReference type="ARBA" id="ARBA00022989"/>
    </source>
</evidence>
<sequence>WNLICDRSYLRALVQSMFFAGMLVGSFVSGPVSDIYGRKCCSFVFTATLILGAAVSVVVDCVSFLCFLRFVVGVGCSGIFTGTFTLVLEFVGPNRRTMIGCVYQYYWAFGFMSFVLTAYFIRDWRPMVLLTSLPALSLFLFIKVFPESPRWLMAQGRVDEAHAILMKFKDEDNKSVDSERLKELLVRVWEGERNAE</sequence>
<feature type="domain" description="Major facilitator superfamily (MFS) profile" evidence="6">
    <location>
        <begin position="1"/>
        <end position="196"/>
    </location>
</feature>
<feature type="non-terminal residue" evidence="7">
    <location>
        <position position="196"/>
    </location>
</feature>
<keyword evidence="2 5" id="KW-0812">Transmembrane</keyword>
<dbReference type="InterPro" id="IPR005828">
    <property type="entry name" value="MFS_sugar_transport-like"/>
</dbReference>
<dbReference type="OMA" id="CMANIAM"/>
<feature type="transmembrane region" description="Helical" evidence="5">
    <location>
        <begin position="127"/>
        <end position="145"/>
    </location>
</feature>
<feature type="transmembrane region" description="Helical" evidence="5">
    <location>
        <begin position="44"/>
        <end position="65"/>
    </location>
</feature>
<dbReference type="InterPro" id="IPR020846">
    <property type="entry name" value="MFS_dom"/>
</dbReference>
<dbReference type="GO" id="GO:0022857">
    <property type="term" value="F:transmembrane transporter activity"/>
    <property type="evidence" value="ECO:0007669"/>
    <property type="project" value="InterPro"/>
</dbReference>
<evidence type="ECO:0000256" key="5">
    <source>
        <dbReference type="SAM" id="Phobius"/>
    </source>
</evidence>
<protein>
    <recommendedName>
        <fullName evidence="6">Major facilitator superfamily (MFS) profile domain-containing protein</fullName>
    </recommendedName>
</protein>
<comment type="subcellular location">
    <subcellularLocation>
        <location evidence="1">Membrane</location>
        <topology evidence="1">Multi-pass membrane protein</topology>
    </subcellularLocation>
</comment>
<gene>
    <name evidence="7" type="ORF">NEMVEDRAFT_v1g61471</name>
</gene>
<keyword evidence="3 5" id="KW-1133">Transmembrane helix</keyword>
<evidence type="ECO:0000256" key="2">
    <source>
        <dbReference type="ARBA" id="ARBA00022692"/>
    </source>
</evidence>
<dbReference type="PROSITE" id="PS00216">
    <property type="entry name" value="SUGAR_TRANSPORT_1"/>
    <property type="match status" value="1"/>
</dbReference>
<dbReference type="InterPro" id="IPR005829">
    <property type="entry name" value="Sugar_transporter_CS"/>
</dbReference>
<dbReference type="Gene3D" id="1.20.1250.20">
    <property type="entry name" value="MFS general substrate transporter like domains"/>
    <property type="match status" value="1"/>
</dbReference>
<dbReference type="STRING" id="45351.A7RLW6"/>
<feature type="transmembrane region" description="Helical" evidence="5">
    <location>
        <begin position="12"/>
        <end position="32"/>
    </location>
</feature>
<proteinExistence type="predicted"/>
<evidence type="ECO:0000256" key="1">
    <source>
        <dbReference type="ARBA" id="ARBA00004141"/>
    </source>
</evidence>
<dbReference type="PhylomeDB" id="A7RLW6"/>
<feature type="non-terminal residue" evidence="7">
    <location>
        <position position="1"/>
    </location>
</feature>
<dbReference type="SUPFAM" id="SSF103473">
    <property type="entry name" value="MFS general substrate transporter"/>
    <property type="match status" value="1"/>
</dbReference>
<dbReference type="InterPro" id="IPR036259">
    <property type="entry name" value="MFS_trans_sf"/>
</dbReference>
<keyword evidence="8" id="KW-1185">Reference proteome</keyword>
<dbReference type="InParanoid" id="A7RLW6"/>
<organism evidence="7 8">
    <name type="scientific">Nematostella vectensis</name>
    <name type="common">Starlet sea anemone</name>
    <dbReference type="NCBI Taxonomy" id="45351"/>
    <lineage>
        <taxon>Eukaryota</taxon>
        <taxon>Metazoa</taxon>
        <taxon>Cnidaria</taxon>
        <taxon>Anthozoa</taxon>
        <taxon>Hexacorallia</taxon>
        <taxon>Actiniaria</taxon>
        <taxon>Edwardsiidae</taxon>
        <taxon>Nematostella</taxon>
    </lineage>
</organism>
<dbReference type="AlphaFoldDB" id="A7RLW6"/>
<dbReference type="HOGENOM" id="CLU_001265_33_1_1"/>
<dbReference type="EMBL" id="DS469519">
    <property type="protein sequence ID" value="EDO47492.1"/>
    <property type="molecule type" value="Genomic_DNA"/>
</dbReference>
<feature type="transmembrane region" description="Helical" evidence="5">
    <location>
        <begin position="71"/>
        <end position="91"/>
    </location>
</feature>
<dbReference type="eggNOG" id="KOG0255">
    <property type="taxonomic scope" value="Eukaryota"/>
</dbReference>
<dbReference type="Pfam" id="PF00083">
    <property type="entry name" value="Sugar_tr"/>
    <property type="match status" value="1"/>
</dbReference>
<dbReference type="Proteomes" id="UP000001593">
    <property type="component" value="Unassembled WGS sequence"/>
</dbReference>
<dbReference type="PANTHER" id="PTHR24064">
    <property type="entry name" value="SOLUTE CARRIER FAMILY 22 MEMBER"/>
    <property type="match status" value="1"/>
</dbReference>
<accession>A7RLW6</accession>
<evidence type="ECO:0000256" key="4">
    <source>
        <dbReference type="ARBA" id="ARBA00023136"/>
    </source>
</evidence>
<reference evidence="7 8" key="1">
    <citation type="journal article" date="2007" name="Science">
        <title>Sea anemone genome reveals ancestral eumetazoan gene repertoire and genomic organization.</title>
        <authorList>
            <person name="Putnam N.H."/>
            <person name="Srivastava M."/>
            <person name="Hellsten U."/>
            <person name="Dirks B."/>
            <person name="Chapman J."/>
            <person name="Salamov A."/>
            <person name="Terry A."/>
            <person name="Shapiro H."/>
            <person name="Lindquist E."/>
            <person name="Kapitonov V.V."/>
            <person name="Jurka J."/>
            <person name="Genikhovich G."/>
            <person name="Grigoriev I.V."/>
            <person name="Lucas S.M."/>
            <person name="Steele R.E."/>
            <person name="Finnerty J.R."/>
            <person name="Technau U."/>
            <person name="Martindale M.Q."/>
            <person name="Rokhsar D.S."/>
        </authorList>
    </citation>
    <scope>NUCLEOTIDE SEQUENCE [LARGE SCALE GENOMIC DNA]</scope>
    <source>
        <strain evidence="8">CH2 X CH6</strain>
    </source>
</reference>
<keyword evidence="4 5" id="KW-0472">Membrane</keyword>
<dbReference type="PROSITE" id="PS50850">
    <property type="entry name" value="MFS"/>
    <property type="match status" value="1"/>
</dbReference>
<name>A7RLW6_NEMVE</name>